<dbReference type="SMART" id="SM00257">
    <property type="entry name" value="LysM"/>
    <property type="match status" value="1"/>
</dbReference>
<dbReference type="Pfam" id="PF01476">
    <property type="entry name" value="LysM"/>
    <property type="match status" value="1"/>
</dbReference>
<dbReference type="InterPro" id="IPR018392">
    <property type="entry name" value="LysM"/>
</dbReference>
<name>A0A9D2CDC2_9FIRM</name>
<dbReference type="InterPro" id="IPR024300">
    <property type="entry name" value="SipL_SPOCS_dom"/>
</dbReference>
<accession>A0A9D2CDC2</accession>
<dbReference type="CDD" id="cd00118">
    <property type="entry name" value="LysM"/>
    <property type="match status" value="1"/>
</dbReference>
<evidence type="ECO:0000313" key="3">
    <source>
        <dbReference type="Proteomes" id="UP000886824"/>
    </source>
</evidence>
<dbReference type="Pfam" id="PF12673">
    <property type="entry name" value="SipL"/>
    <property type="match status" value="2"/>
</dbReference>
<comment type="caution">
    <text evidence="2">The sequence shown here is derived from an EMBL/GenBank/DDBJ whole genome shotgun (WGS) entry which is preliminary data.</text>
</comment>
<evidence type="ECO:0000313" key="2">
    <source>
        <dbReference type="EMBL" id="HIY72837.1"/>
    </source>
</evidence>
<proteinExistence type="predicted"/>
<reference evidence="2" key="1">
    <citation type="journal article" date="2021" name="PeerJ">
        <title>Extensive microbial diversity within the chicken gut microbiome revealed by metagenomics and culture.</title>
        <authorList>
            <person name="Gilroy R."/>
            <person name="Ravi A."/>
            <person name="Getino M."/>
            <person name="Pursley I."/>
            <person name="Horton D.L."/>
            <person name="Alikhan N.F."/>
            <person name="Baker D."/>
            <person name="Gharbi K."/>
            <person name="Hall N."/>
            <person name="Watson M."/>
            <person name="Adriaenssens E.M."/>
            <person name="Foster-Nyarko E."/>
            <person name="Jarju S."/>
            <person name="Secka A."/>
            <person name="Antonio M."/>
            <person name="Oren A."/>
            <person name="Chaudhuri R.R."/>
            <person name="La Ragione R."/>
            <person name="Hildebrand F."/>
            <person name="Pallen M.J."/>
        </authorList>
    </citation>
    <scope>NUCLEOTIDE SEQUENCE</scope>
    <source>
        <strain evidence="2">CHK33-7979</strain>
    </source>
</reference>
<feature type="domain" description="LysM" evidence="1">
    <location>
        <begin position="461"/>
        <end position="504"/>
    </location>
</feature>
<dbReference type="Proteomes" id="UP000886824">
    <property type="component" value="Unassembled WGS sequence"/>
</dbReference>
<dbReference type="SUPFAM" id="SSF54106">
    <property type="entry name" value="LysM domain"/>
    <property type="match status" value="1"/>
</dbReference>
<sequence length="508" mass="55219">MELELKTTQLNCYDTVLDTTLFQEETLESIVPDACPDILRIVDMEAAVCLGTKEAQEGKAEVTGTARCAVLYEAESGEGVRRITVNIPFTCTAEVPGLTRQCRLLTEPRVMWADARSLNPRKVLVRVSLAIGVQAFASQSASFCDRVDGQDQNGIQTLEEPQTACFIIGVEEKSFTFSDDLSLSATRPPAAEILKSRVDLVCGESKLIGNKLIFKGEAGLRLVYREPGGGLCSADFTLPFSQIMEVSGVGEEADCALSVVLTGIDCTLDGDEGRMMSVALGMLAQAVVREERQVTLLSDIYSTSYDLTVQRRNYTLDRLLEHGERRITTRELLETTSPVREVCDVHIHVGLVEAERDGDQGRLKAELSATVVYLSEEGILESITRTISAMCPVEFPAGATCSCHCACSGEGAAAPAGGGVELRCPLEFRYLFLLPRQTAGVSQVRLEEDAPRDLAARPSIVLRAVEEGERLWDIAKAYGTTMEDIVQANSLGEEAPVAGRVLLIPKKR</sequence>
<dbReference type="InterPro" id="IPR036779">
    <property type="entry name" value="LysM_dom_sf"/>
</dbReference>
<gene>
    <name evidence="2" type="ORF">H9826_02515</name>
</gene>
<dbReference type="EMBL" id="DXCX01000027">
    <property type="protein sequence ID" value="HIY72837.1"/>
    <property type="molecule type" value="Genomic_DNA"/>
</dbReference>
<dbReference type="PROSITE" id="PS51782">
    <property type="entry name" value="LYSM"/>
    <property type="match status" value="1"/>
</dbReference>
<dbReference type="Gene3D" id="3.10.350.10">
    <property type="entry name" value="LysM domain"/>
    <property type="match status" value="1"/>
</dbReference>
<evidence type="ECO:0000259" key="1">
    <source>
        <dbReference type="PROSITE" id="PS51782"/>
    </source>
</evidence>
<organism evidence="2 3">
    <name type="scientific">Candidatus Intestinimonas merdavium</name>
    <dbReference type="NCBI Taxonomy" id="2838622"/>
    <lineage>
        <taxon>Bacteria</taxon>
        <taxon>Bacillati</taxon>
        <taxon>Bacillota</taxon>
        <taxon>Clostridia</taxon>
        <taxon>Eubacteriales</taxon>
        <taxon>Intestinimonas</taxon>
    </lineage>
</organism>
<dbReference type="AlphaFoldDB" id="A0A9D2CDC2"/>
<reference evidence="2" key="2">
    <citation type="submission" date="2021-04" db="EMBL/GenBank/DDBJ databases">
        <authorList>
            <person name="Gilroy R."/>
        </authorList>
    </citation>
    <scope>NUCLEOTIDE SEQUENCE</scope>
    <source>
        <strain evidence="2">CHK33-7979</strain>
    </source>
</reference>
<protein>
    <submittedName>
        <fullName evidence="2">DUF3794 domain-containing protein</fullName>
    </submittedName>
</protein>